<dbReference type="AlphaFoldDB" id="A0A6V7HAY0"/>
<dbReference type="Proteomes" id="UP000752696">
    <property type="component" value="Unassembled WGS sequence"/>
</dbReference>
<gene>
    <name evidence="1" type="ORF">MHI_LOCUS727129</name>
</gene>
<sequence length="74" mass="8551">MSARFFEDFLPQQGLCKCVCQFRRAKQMWIASPYSQTATLPSVTETTKYVRDVEVSTSIKEHKCNESEMPTLLK</sequence>
<reference evidence="1" key="1">
    <citation type="submission" date="2020-07" db="EMBL/GenBank/DDBJ databases">
        <authorList>
            <person name="Nazaruddin N."/>
        </authorList>
    </citation>
    <scope>NUCLEOTIDE SEQUENCE</scope>
</reference>
<evidence type="ECO:0000313" key="2">
    <source>
        <dbReference type="Proteomes" id="UP000752696"/>
    </source>
</evidence>
<keyword evidence="2" id="KW-1185">Reference proteome</keyword>
<protein>
    <submittedName>
        <fullName evidence="1">Uncharacterized protein</fullName>
    </submittedName>
</protein>
<accession>A0A6V7HAY0</accession>
<dbReference type="EMBL" id="CAJDYZ010010013">
    <property type="protein sequence ID" value="CAD1477468.1"/>
    <property type="molecule type" value="Genomic_DNA"/>
</dbReference>
<organism evidence="1 2">
    <name type="scientific">Heterotrigona itama</name>
    <dbReference type="NCBI Taxonomy" id="395501"/>
    <lineage>
        <taxon>Eukaryota</taxon>
        <taxon>Metazoa</taxon>
        <taxon>Ecdysozoa</taxon>
        <taxon>Arthropoda</taxon>
        <taxon>Hexapoda</taxon>
        <taxon>Insecta</taxon>
        <taxon>Pterygota</taxon>
        <taxon>Neoptera</taxon>
        <taxon>Endopterygota</taxon>
        <taxon>Hymenoptera</taxon>
        <taxon>Apocrita</taxon>
        <taxon>Aculeata</taxon>
        <taxon>Apoidea</taxon>
        <taxon>Anthophila</taxon>
        <taxon>Apidae</taxon>
        <taxon>Heterotrigona</taxon>
    </lineage>
</organism>
<comment type="caution">
    <text evidence="1">The sequence shown here is derived from an EMBL/GenBank/DDBJ whole genome shotgun (WGS) entry which is preliminary data.</text>
</comment>
<name>A0A6V7HAY0_9HYME</name>
<evidence type="ECO:0000313" key="1">
    <source>
        <dbReference type="EMBL" id="CAD1477468.1"/>
    </source>
</evidence>
<proteinExistence type="predicted"/>